<dbReference type="InterPro" id="IPR043502">
    <property type="entry name" value="DNA/RNA_pol_sf"/>
</dbReference>
<dbReference type="AlphaFoldDB" id="A0A5S6QFH2"/>
<evidence type="ECO:0000313" key="2">
    <source>
        <dbReference type="WBParaSite" id="TMUE_1000005958.1"/>
    </source>
</evidence>
<protein>
    <submittedName>
        <fullName evidence="2">Uncharacterized protein</fullName>
    </submittedName>
</protein>
<dbReference type="SUPFAM" id="SSF56672">
    <property type="entry name" value="DNA/RNA polymerases"/>
    <property type="match status" value="1"/>
</dbReference>
<proteinExistence type="predicted"/>
<evidence type="ECO:0000313" key="1">
    <source>
        <dbReference type="Proteomes" id="UP000046395"/>
    </source>
</evidence>
<dbReference type="Gene3D" id="3.10.10.10">
    <property type="entry name" value="HIV Type 1 Reverse Transcriptase, subunit A, domain 1"/>
    <property type="match status" value="1"/>
</dbReference>
<name>A0A5S6QFH2_TRIMR</name>
<sequence length="232" mass="26292">MLSGEWMRCVGTSTASLQLERGNVATVETIVTSEKPMGYEFTIGMTGIVALGGVEINDQGLPRFCLGTQAACGEAQAGCYIEEKDFTVVYDPKSHTSTAAWKWADKKAPETHWNTIEEYSPTAEARAEYERQLDLWVHNGWLVLYDEKKFGPARALIPLMAVTQRSKGTVRPVMDFRQLNEYIDIFTANSDVCAHKLREWRRQGTNVSIPDLHKAYLQIHVDQTLWPYQTDR</sequence>
<dbReference type="WBParaSite" id="TMUE_1000005958.1">
    <property type="protein sequence ID" value="TMUE_1000005958.1"/>
    <property type="gene ID" value="WBGene00294584"/>
</dbReference>
<dbReference type="Gene3D" id="3.30.70.270">
    <property type="match status" value="1"/>
</dbReference>
<accession>A0A5S6QFH2</accession>
<keyword evidence="1" id="KW-1185">Reference proteome</keyword>
<dbReference type="InterPro" id="IPR043128">
    <property type="entry name" value="Rev_trsase/Diguanyl_cyclase"/>
</dbReference>
<dbReference type="Proteomes" id="UP000046395">
    <property type="component" value="Unassembled WGS sequence"/>
</dbReference>
<organism evidence="1 2">
    <name type="scientific">Trichuris muris</name>
    <name type="common">Mouse whipworm</name>
    <dbReference type="NCBI Taxonomy" id="70415"/>
    <lineage>
        <taxon>Eukaryota</taxon>
        <taxon>Metazoa</taxon>
        <taxon>Ecdysozoa</taxon>
        <taxon>Nematoda</taxon>
        <taxon>Enoplea</taxon>
        <taxon>Dorylaimia</taxon>
        <taxon>Trichinellida</taxon>
        <taxon>Trichuridae</taxon>
        <taxon>Trichuris</taxon>
    </lineage>
</organism>
<reference evidence="2" key="1">
    <citation type="submission" date="2019-12" db="UniProtKB">
        <authorList>
            <consortium name="WormBaseParasite"/>
        </authorList>
    </citation>
    <scope>IDENTIFICATION</scope>
</reference>